<proteinExistence type="predicted"/>
<keyword evidence="2" id="KW-1185">Reference proteome</keyword>
<dbReference type="Proteomes" id="UP001242732">
    <property type="component" value="Chromosome"/>
</dbReference>
<evidence type="ECO:0000313" key="1">
    <source>
        <dbReference type="EMBL" id="WIY47363.1"/>
    </source>
</evidence>
<evidence type="ECO:0008006" key="3">
    <source>
        <dbReference type="Google" id="ProtNLM"/>
    </source>
</evidence>
<sequence>MTIRLSSGLRRAIVTNYGLGSMLQYGHIRIYSGSQPRTADEAPPGVLLAIVSADGVTPVPGTPTGGLGVAGGDDPGALVKAGNWVIRGVANGIPGWWRFVGGAERDPDTFSDYFPRMDGAVGESLLLGMDSITTDTNRAVALFNLVLPAE</sequence>
<protein>
    <recommendedName>
        <fullName evidence="3">DUF3237 family protein</fullName>
    </recommendedName>
</protein>
<reference evidence="1 2" key="1">
    <citation type="submission" date="2023-06" db="EMBL/GenBank/DDBJ databases">
        <authorList>
            <person name="Ham H."/>
            <person name="Park D.S."/>
        </authorList>
    </citation>
    <scope>NUCLEOTIDE SEQUENCE [LARGE SCALE GENOMIC DNA]</scope>
    <source>
        <strain evidence="1 2">KACC 17005</strain>
    </source>
</reference>
<name>A0ABY9ALM4_PARCI</name>
<organism evidence="1 2">
    <name type="scientific">Paracidovorax citrulli</name>
    <name type="common">Acidovorax citrulli</name>
    <dbReference type="NCBI Taxonomy" id="80869"/>
    <lineage>
        <taxon>Bacteria</taxon>
        <taxon>Pseudomonadati</taxon>
        <taxon>Pseudomonadota</taxon>
        <taxon>Betaproteobacteria</taxon>
        <taxon>Burkholderiales</taxon>
        <taxon>Comamonadaceae</taxon>
        <taxon>Paracidovorax</taxon>
    </lineage>
</organism>
<dbReference type="RefSeq" id="WP_011794847.1">
    <property type="nucleotide sequence ID" value="NZ_CP023687.1"/>
</dbReference>
<accession>A0ABY9ALM4</accession>
<dbReference type="EMBL" id="CP127363">
    <property type="protein sequence ID" value="WIY47363.1"/>
    <property type="molecule type" value="Genomic_DNA"/>
</dbReference>
<dbReference type="GeneID" id="79793247"/>
<evidence type="ECO:0000313" key="2">
    <source>
        <dbReference type="Proteomes" id="UP001242732"/>
    </source>
</evidence>
<gene>
    <name evidence="1" type="ORF">QRO08_16165</name>
</gene>